<comment type="caution">
    <text evidence="2">The sequence shown here is derived from an EMBL/GenBank/DDBJ whole genome shotgun (WGS) entry which is preliminary data.</text>
</comment>
<dbReference type="AlphaFoldDB" id="A0A815VEE9"/>
<dbReference type="Proteomes" id="UP000677228">
    <property type="component" value="Unassembled WGS sequence"/>
</dbReference>
<protein>
    <recommendedName>
        <fullName evidence="6">Ricin B lectin domain-containing protein</fullName>
    </recommendedName>
</protein>
<evidence type="ECO:0000313" key="2">
    <source>
        <dbReference type="EMBL" id="CAF1529085.1"/>
    </source>
</evidence>
<dbReference type="CDD" id="cd00161">
    <property type="entry name" value="beta-trefoil_Ricin-like"/>
    <property type="match status" value="1"/>
</dbReference>
<dbReference type="Proteomes" id="UP000681722">
    <property type="component" value="Unassembled WGS sequence"/>
</dbReference>
<accession>A0A815VEE9</accession>
<dbReference type="Proteomes" id="UP000682733">
    <property type="component" value="Unassembled WGS sequence"/>
</dbReference>
<proteinExistence type="predicted"/>
<dbReference type="EMBL" id="CAJNOQ010024603">
    <property type="protein sequence ID" value="CAF1529085.1"/>
    <property type="molecule type" value="Genomic_DNA"/>
</dbReference>
<dbReference type="Proteomes" id="UP000663829">
    <property type="component" value="Unassembled WGS sequence"/>
</dbReference>
<dbReference type="EMBL" id="CAJOBA010037344">
    <property type="protein sequence ID" value="CAF4040593.1"/>
    <property type="molecule type" value="Genomic_DNA"/>
</dbReference>
<dbReference type="EMBL" id="CAJOBC010090176">
    <property type="protein sequence ID" value="CAF4388281.1"/>
    <property type="molecule type" value="Genomic_DNA"/>
</dbReference>
<dbReference type="InterPro" id="IPR035992">
    <property type="entry name" value="Ricin_B-like_lectins"/>
</dbReference>
<sequence>EFDGTTCYRLTNSFQDREKALDIAAYSNKATMVFTRDYSKQCWYITSLGDDYYRLTNKYKGEGKSLTYMPSSLTIEFAPTSDEAGQYWKLLKSTDDTYTYRLTNKLNDGQMWVDIVNTGTASSSSDLTMTEWGPYSGQFWKIESFTCGDYCN</sequence>
<evidence type="ECO:0008006" key="6">
    <source>
        <dbReference type="Google" id="ProtNLM"/>
    </source>
</evidence>
<evidence type="ECO:0000313" key="4">
    <source>
        <dbReference type="EMBL" id="CAF4388281.1"/>
    </source>
</evidence>
<reference evidence="2" key="1">
    <citation type="submission" date="2021-02" db="EMBL/GenBank/DDBJ databases">
        <authorList>
            <person name="Nowell W R."/>
        </authorList>
    </citation>
    <scope>NUCLEOTIDE SEQUENCE</scope>
</reference>
<evidence type="ECO:0000313" key="5">
    <source>
        <dbReference type="Proteomes" id="UP000663829"/>
    </source>
</evidence>
<gene>
    <name evidence="2" type="ORF">GPM918_LOCUS37948</name>
    <name evidence="1" type="ORF">OVA965_LOCUS25444</name>
    <name evidence="4" type="ORF">SRO942_LOCUS38736</name>
    <name evidence="3" type="ORF">TMI583_LOCUS26172</name>
</gene>
<dbReference type="EMBL" id="CAJNOK010015798">
    <property type="protein sequence ID" value="CAF1232477.1"/>
    <property type="molecule type" value="Genomic_DNA"/>
</dbReference>
<organism evidence="2 5">
    <name type="scientific">Didymodactylos carnosus</name>
    <dbReference type="NCBI Taxonomy" id="1234261"/>
    <lineage>
        <taxon>Eukaryota</taxon>
        <taxon>Metazoa</taxon>
        <taxon>Spiralia</taxon>
        <taxon>Gnathifera</taxon>
        <taxon>Rotifera</taxon>
        <taxon>Eurotatoria</taxon>
        <taxon>Bdelloidea</taxon>
        <taxon>Philodinida</taxon>
        <taxon>Philodinidae</taxon>
        <taxon>Didymodactylos</taxon>
    </lineage>
</organism>
<evidence type="ECO:0000313" key="3">
    <source>
        <dbReference type="EMBL" id="CAF4040593.1"/>
    </source>
</evidence>
<dbReference type="SUPFAM" id="SSF50370">
    <property type="entry name" value="Ricin B-like lectins"/>
    <property type="match status" value="1"/>
</dbReference>
<name>A0A815VEE9_9BILA</name>
<keyword evidence="5" id="KW-1185">Reference proteome</keyword>
<dbReference type="Gene3D" id="2.80.10.50">
    <property type="match status" value="1"/>
</dbReference>
<feature type="non-terminal residue" evidence="2">
    <location>
        <position position="1"/>
    </location>
</feature>
<evidence type="ECO:0000313" key="1">
    <source>
        <dbReference type="EMBL" id="CAF1232477.1"/>
    </source>
</evidence>